<dbReference type="PRINTS" id="PR00502">
    <property type="entry name" value="NUDIXFAMILY"/>
</dbReference>
<keyword evidence="2 3" id="KW-0378">Hydrolase</keyword>
<protein>
    <submittedName>
        <fullName evidence="5">ADP-ribose pyrophosphatase YjhB (NUDIX family)</fullName>
    </submittedName>
</protein>
<dbReference type="EMBL" id="SMAI01000010">
    <property type="protein sequence ID" value="TCT03230.1"/>
    <property type="molecule type" value="Genomic_DNA"/>
</dbReference>
<keyword evidence="6" id="KW-1185">Reference proteome</keyword>
<dbReference type="InterPro" id="IPR015797">
    <property type="entry name" value="NUDIX_hydrolase-like_dom_sf"/>
</dbReference>
<dbReference type="InterPro" id="IPR020084">
    <property type="entry name" value="NUDIX_hydrolase_CS"/>
</dbReference>
<dbReference type="InterPro" id="IPR000086">
    <property type="entry name" value="NUDIX_hydrolase_dom"/>
</dbReference>
<sequence>MLPFRPLLRRVTHGVTLGVRVLVLTPDERVLMVRHGYGPGWHLPGGGVDVGETAEDAARRELLEETNVAAEGPLALLGLFFNAGFGGRDHVACYRAPIYTCGPLPKPRFEIAEIGYFPLRAPPPDVSGGTARRLAEVRGEAPVSPLW</sequence>
<dbReference type="PROSITE" id="PS51462">
    <property type="entry name" value="NUDIX"/>
    <property type="match status" value="1"/>
</dbReference>
<dbReference type="Pfam" id="PF00293">
    <property type="entry name" value="NUDIX"/>
    <property type="match status" value="1"/>
</dbReference>
<feature type="domain" description="Nudix hydrolase" evidence="4">
    <location>
        <begin position="14"/>
        <end position="139"/>
    </location>
</feature>
<dbReference type="AlphaFoldDB" id="A0A4R3LS15"/>
<accession>A0A4R3LS15</accession>
<dbReference type="InterPro" id="IPR020476">
    <property type="entry name" value="Nudix_hydrolase"/>
</dbReference>
<comment type="similarity">
    <text evidence="3">Belongs to the Nudix hydrolase family.</text>
</comment>
<proteinExistence type="inferred from homology"/>
<dbReference type="Gene3D" id="3.90.79.10">
    <property type="entry name" value="Nucleoside Triphosphate Pyrophosphohydrolase"/>
    <property type="match status" value="1"/>
</dbReference>
<dbReference type="PANTHER" id="PTHR43046">
    <property type="entry name" value="GDP-MANNOSE MANNOSYL HYDROLASE"/>
    <property type="match status" value="1"/>
</dbReference>
<comment type="cofactor">
    <cofactor evidence="1">
        <name>Mg(2+)</name>
        <dbReference type="ChEBI" id="CHEBI:18420"/>
    </cofactor>
</comment>
<organism evidence="5 6">
    <name type="scientific">Aquabacter spiritensis</name>
    <dbReference type="NCBI Taxonomy" id="933073"/>
    <lineage>
        <taxon>Bacteria</taxon>
        <taxon>Pseudomonadati</taxon>
        <taxon>Pseudomonadota</taxon>
        <taxon>Alphaproteobacteria</taxon>
        <taxon>Hyphomicrobiales</taxon>
        <taxon>Xanthobacteraceae</taxon>
        <taxon>Aquabacter</taxon>
    </lineage>
</organism>
<dbReference type="PANTHER" id="PTHR43046:SF16">
    <property type="entry name" value="ADP-RIBOSE PYROPHOSPHATASE YJHB-RELATED"/>
    <property type="match status" value="1"/>
</dbReference>
<dbReference type="OrthoDB" id="9800065at2"/>
<dbReference type="SUPFAM" id="SSF55811">
    <property type="entry name" value="Nudix"/>
    <property type="match status" value="1"/>
</dbReference>
<dbReference type="RefSeq" id="WP_132033014.1">
    <property type="nucleotide sequence ID" value="NZ_SMAI01000010.1"/>
</dbReference>
<dbReference type="PROSITE" id="PS00893">
    <property type="entry name" value="NUDIX_BOX"/>
    <property type="match status" value="1"/>
</dbReference>
<evidence type="ECO:0000256" key="1">
    <source>
        <dbReference type="ARBA" id="ARBA00001946"/>
    </source>
</evidence>
<reference evidence="5 6" key="1">
    <citation type="submission" date="2019-03" db="EMBL/GenBank/DDBJ databases">
        <title>Genomic Encyclopedia of Type Strains, Phase IV (KMG-IV): sequencing the most valuable type-strain genomes for metagenomic binning, comparative biology and taxonomic classification.</title>
        <authorList>
            <person name="Goeker M."/>
        </authorList>
    </citation>
    <scope>NUCLEOTIDE SEQUENCE [LARGE SCALE GENOMIC DNA]</scope>
    <source>
        <strain evidence="5 6">DSM 9035</strain>
    </source>
</reference>
<comment type="caution">
    <text evidence="5">The sequence shown here is derived from an EMBL/GenBank/DDBJ whole genome shotgun (WGS) entry which is preliminary data.</text>
</comment>
<evidence type="ECO:0000259" key="4">
    <source>
        <dbReference type="PROSITE" id="PS51462"/>
    </source>
</evidence>
<dbReference type="GO" id="GO:0016787">
    <property type="term" value="F:hydrolase activity"/>
    <property type="evidence" value="ECO:0007669"/>
    <property type="project" value="UniProtKB-KW"/>
</dbReference>
<evidence type="ECO:0000313" key="5">
    <source>
        <dbReference type="EMBL" id="TCT03230.1"/>
    </source>
</evidence>
<evidence type="ECO:0000256" key="2">
    <source>
        <dbReference type="ARBA" id="ARBA00022801"/>
    </source>
</evidence>
<name>A0A4R3LS15_9HYPH</name>
<gene>
    <name evidence="5" type="ORF">EDC64_11094</name>
</gene>
<dbReference type="Proteomes" id="UP000294664">
    <property type="component" value="Unassembled WGS sequence"/>
</dbReference>
<evidence type="ECO:0000313" key="6">
    <source>
        <dbReference type="Proteomes" id="UP000294664"/>
    </source>
</evidence>
<evidence type="ECO:0000256" key="3">
    <source>
        <dbReference type="RuleBase" id="RU003476"/>
    </source>
</evidence>